<keyword evidence="9" id="KW-0902">Two-component regulatory system</keyword>
<dbReference type="PROSITE" id="PS50109">
    <property type="entry name" value="HIS_KIN"/>
    <property type="match status" value="1"/>
</dbReference>
<organism evidence="14">
    <name type="scientific">hydrothermal vent metagenome</name>
    <dbReference type="NCBI Taxonomy" id="652676"/>
    <lineage>
        <taxon>unclassified sequences</taxon>
        <taxon>metagenomes</taxon>
        <taxon>ecological metagenomes</taxon>
    </lineage>
</organism>
<dbReference type="PANTHER" id="PTHR43065">
    <property type="entry name" value="SENSOR HISTIDINE KINASE"/>
    <property type="match status" value="1"/>
</dbReference>
<dbReference type="GO" id="GO:0000155">
    <property type="term" value="F:phosphorelay sensor kinase activity"/>
    <property type="evidence" value="ECO:0007669"/>
    <property type="project" value="InterPro"/>
</dbReference>
<dbReference type="InterPro" id="IPR011006">
    <property type="entry name" value="CheY-like_superfamily"/>
</dbReference>
<dbReference type="Pfam" id="PF02518">
    <property type="entry name" value="HATPase_c"/>
    <property type="match status" value="1"/>
</dbReference>
<dbReference type="PROSITE" id="PS50110">
    <property type="entry name" value="RESPONSE_REGULATORY"/>
    <property type="match status" value="1"/>
</dbReference>
<dbReference type="Pfam" id="PF13493">
    <property type="entry name" value="DUF4118"/>
    <property type="match status" value="1"/>
</dbReference>
<evidence type="ECO:0000256" key="11">
    <source>
        <dbReference type="SAM" id="Phobius"/>
    </source>
</evidence>
<keyword evidence="6 14" id="KW-0418">Kinase</keyword>
<keyword evidence="2" id="KW-0597">Phosphoprotein</keyword>
<reference evidence="14" key="1">
    <citation type="submission" date="2015-10" db="EMBL/GenBank/DDBJ databases">
        <authorList>
            <person name="Gilbert D.G."/>
        </authorList>
    </citation>
    <scope>NUCLEOTIDE SEQUENCE</scope>
</reference>
<dbReference type="InterPro" id="IPR036097">
    <property type="entry name" value="HisK_dim/P_sf"/>
</dbReference>
<keyword evidence="7" id="KW-0067">ATP-binding</keyword>
<protein>
    <submittedName>
        <fullName evidence="14">Putative two-component sensor histidine kinase</fullName>
    </submittedName>
</protein>
<dbReference type="InterPro" id="IPR004358">
    <property type="entry name" value="Sig_transdc_His_kin-like_C"/>
</dbReference>
<dbReference type="SUPFAM" id="SSF52172">
    <property type="entry name" value="CheY-like"/>
    <property type="match status" value="1"/>
</dbReference>
<feature type="domain" description="Response regulatory" evidence="13">
    <location>
        <begin position="423"/>
        <end position="538"/>
    </location>
</feature>
<dbReference type="PRINTS" id="PR00344">
    <property type="entry name" value="BCTRLSENSOR"/>
</dbReference>
<dbReference type="InterPro" id="IPR005467">
    <property type="entry name" value="His_kinase_dom"/>
</dbReference>
<dbReference type="Gene3D" id="1.10.287.130">
    <property type="match status" value="1"/>
</dbReference>
<dbReference type="SUPFAM" id="SSF55874">
    <property type="entry name" value="ATPase domain of HSP90 chaperone/DNA topoisomerase II/histidine kinase"/>
    <property type="match status" value="1"/>
</dbReference>
<dbReference type="InterPro" id="IPR003661">
    <property type="entry name" value="HisK_dim/P_dom"/>
</dbReference>
<evidence type="ECO:0000259" key="12">
    <source>
        <dbReference type="PROSITE" id="PS50109"/>
    </source>
</evidence>
<dbReference type="SMART" id="SM00448">
    <property type="entry name" value="REC"/>
    <property type="match status" value="1"/>
</dbReference>
<dbReference type="InterPro" id="IPR025201">
    <property type="entry name" value="KdpD_TM"/>
</dbReference>
<dbReference type="CDD" id="cd16919">
    <property type="entry name" value="HATPase_CckA-like"/>
    <property type="match status" value="1"/>
</dbReference>
<dbReference type="EMBL" id="CZQE01000376">
    <property type="protein sequence ID" value="CUS46556.1"/>
    <property type="molecule type" value="Genomic_DNA"/>
</dbReference>
<dbReference type="Pfam" id="PF00072">
    <property type="entry name" value="Response_reg"/>
    <property type="match status" value="1"/>
</dbReference>
<evidence type="ECO:0000313" key="14">
    <source>
        <dbReference type="EMBL" id="CUS46556.1"/>
    </source>
</evidence>
<feature type="transmembrane region" description="Helical" evidence="11">
    <location>
        <begin position="15"/>
        <end position="33"/>
    </location>
</feature>
<comment type="subcellular location">
    <subcellularLocation>
        <location evidence="1">Membrane</location>
        <topology evidence="1">Multi-pass membrane protein</topology>
    </subcellularLocation>
</comment>
<dbReference type="SMART" id="SM00387">
    <property type="entry name" value="HATPase_c"/>
    <property type="match status" value="1"/>
</dbReference>
<evidence type="ECO:0000256" key="5">
    <source>
        <dbReference type="ARBA" id="ARBA00022741"/>
    </source>
</evidence>
<dbReference type="Gene3D" id="3.30.565.10">
    <property type="entry name" value="Histidine kinase-like ATPase, C-terminal domain"/>
    <property type="match status" value="1"/>
</dbReference>
<keyword evidence="5" id="KW-0547">Nucleotide-binding</keyword>
<dbReference type="InterPro" id="IPR003594">
    <property type="entry name" value="HATPase_dom"/>
</dbReference>
<dbReference type="PANTHER" id="PTHR43065:SF49">
    <property type="entry name" value="HISTIDINE KINASE"/>
    <property type="match status" value="1"/>
</dbReference>
<proteinExistence type="predicted"/>
<evidence type="ECO:0000256" key="9">
    <source>
        <dbReference type="ARBA" id="ARBA00023012"/>
    </source>
</evidence>
<keyword evidence="8 11" id="KW-1133">Transmembrane helix</keyword>
<feature type="transmembrane region" description="Helical" evidence="11">
    <location>
        <begin position="93"/>
        <end position="116"/>
    </location>
</feature>
<evidence type="ECO:0000256" key="7">
    <source>
        <dbReference type="ARBA" id="ARBA00022840"/>
    </source>
</evidence>
<dbReference type="GO" id="GO:0005524">
    <property type="term" value="F:ATP binding"/>
    <property type="evidence" value="ECO:0007669"/>
    <property type="project" value="UniProtKB-KW"/>
</dbReference>
<name>A0A170PQ44_9ZZZZ</name>
<dbReference type="Gene3D" id="1.20.120.620">
    <property type="entry name" value="Backbone structure of the membrane domain of e. Coli histidine kinase receptor kdpd"/>
    <property type="match status" value="1"/>
</dbReference>
<dbReference type="InterPro" id="IPR001789">
    <property type="entry name" value="Sig_transdc_resp-reg_receiver"/>
</dbReference>
<keyword evidence="3" id="KW-0808">Transferase</keyword>
<evidence type="ECO:0000256" key="6">
    <source>
        <dbReference type="ARBA" id="ARBA00022777"/>
    </source>
</evidence>
<evidence type="ECO:0000256" key="8">
    <source>
        <dbReference type="ARBA" id="ARBA00022989"/>
    </source>
</evidence>
<accession>A0A170PQ44</accession>
<dbReference type="AlphaFoldDB" id="A0A170PQ44"/>
<dbReference type="SMART" id="SM00388">
    <property type="entry name" value="HisKA"/>
    <property type="match status" value="1"/>
</dbReference>
<gene>
    <name evidence="14" type="ORF">MGWOODY_Smn3245</name>
</gene>
<evidence type="ECO:0000256" key="4">
    <source>
        <dbReference type="ARBA" id="ARBA00022692"/>
    </source>
</evidence>
<keyword evidence="4 11" id="KW-0812">Transmembrane</keyword>
<evidence type="ECO:0000259" key="13">
    <source>
        <dbReference type="PROSITE" id="PS50110"/>
    </source>
</evidence>
<evidence type="ECO:0000256" key="3">
    <source>
        <dbReference type="ARBA" id="ARBA00022679"/>
    </source>
</evidence>
<evidence type="ECO:0000256" key="10">
    <source>
        <dbReference type="ARBA" id="ARBA00023136"/>
    </source>
</evidence>
<dbReference type="InterPro" id="IPR038318">
    <property type="entry name" value="KdpD_sf"/>
</dbReference>
<feature type="transmembrane region" description="Helical" evidence="11">
    <location>
        <begin position="45"/>
        <end position="73"/>
    </location>
</feature>
<keyword evidence="10 11" id="KW-0472">Membrane</keyword>
<feature type="domain" description="Histidine kinase" evidence="12">
    <location>
        <begin position="174"/>
        <end position="399"/>
    </location>
</feature>
<dbReference type="SUPFAM" id="SSF47384">
    <property type="entry name" value="Homodimeric domain of signal transducing histidine kinase"/>
    <property type="match status" value="1"/>
</dbReference>
<dbReference type="Gene3D" id="3.40.50.2300">
    <property type="match status" value="1"/>
</dbReference>
<evidence type="ECO:0000256" key="1">
    <source>
        <dbReference type="ARBA" id="ARBA00004141"/>
    </source>
</evidence>
<sequence length="546" mass="59332">MNLVTATQSIRAKRWPGYLLAVILIVLALWLRLRIGETLDGYPFLIFLPAVVIVAFVGGFGPGMLAAILSGLLAKYYLIEPFGSLLLIWPSGWIAMGFYAFTTIIIVVLTHGMFVAHAAQIRTEAELHALNLQLEDRVAERTAALQAEVTERAQVEAQLRQMQKMESIGQLTGGIAHDFNNMLAIVIGSLDMAKRRLVGSEHPKILQCIDNASQGAQRAATLTARLLAFSRQQPLAPQAVQANQLVSGMSELLRRTIGEHIRVETILAGGLWHAFADPSQLESAILNLAVNARDAMPDGGKLTIETANTELDDRYARSHAEVEPGQYVMICVSDSGTGMPPEVIERAFDPFYTTKGVGKGTGLGLSQVFGYVKQSGGHVKIYSEIDRGTTVKIYLPRHLGAAGSSPEPDKAREELPTGAAEEIILVVEDEDQVRHMTVDALRELGYTIVQASDANQALEQLAVQPQLDLVFTDIVMPGMSGRELADKVRAQRPEIAVLFTTGYTRNAVVHNGMLDAGVAFLPKPFTIAQLAWKVREVLDGGGANRP</sequence>
<dbReference type="InterPro" id="IPR036890">
    <property type="entry name" value="HATPase_C_sf"/>
</dbReference>
<dbReference type="GO" id="GO:0016020">
    <property type="term" value="C:membrane"/>
    <property type="evidence" value="ECO:0007669"/>
    <property type="project" value="UniProtKB-SubCell"/>
</dbReference>
<evidence type="ECO:0000256" key="2">
    <source>
        <dbReference type="ARBA" id="ARBA00022553"/>
    </source>
</evidence>